<feature type="domain" description="RSE1/DDB1/CPSF1 C-terminal" evidence="3">
    <location>
        <begin position="101"/>
        <end position="162"/>
    </location>
</feature>
<feature type="domain" description="RSE1/DDB1/CPSF1 first beta-propeller" evidence="4">
    <location>
        <begin position="15"/>
        <end position="71"/>
    </location>
</feature>
<evidence type="ECO:0000313" key="5">
    <source>
        <dbReference type="EMBL" id="PNI45174.1"/>
    </source>
</evidence>
<dbReference type="Gene3D" id="2.130.10.10">
    <property type="entry name" value="YVTN repeat-like/Quinoprotein amine dehydrogenase"/>
    <property type="match status" value="3"/>
</dbReference>
<dbReference type="Pfam" id="PF03178">
    <property type="entry name" value="CPSF_A"/>
    <property type="match status" value="1"/>
</dbReference>
<dbReference type="SMR" id="A0A2J8LD36"/>
<evidence type="ECO:0000259" key="4">
    <source>
        <dbReference type="Pfam" id="PF10433"/>
    </source>
</evidence>
<name>A0A2J8LD36_PANTR</name>
<proteinExistence type="predicted"/>
<dbReference type="UniPathway" id="UPA00143"/>
<gene>
    <name evidence="5" type="ORF">CK820_G0030892</name>
</gene>
<evidence type="ECO:0000256" key="1">
    <source>
        <dbReference type="ARBA" id="ARBA00004123"/>
    </source>
</evidence>
<accession>A0A2J8LD36</accession>
<evidence type="ECO:0000259" key="3">
    <source>
        <dbReference type="Pfam" id="PF03178"/>
    </source>
</evidence>
<comment type="caution">
    <text evidence="5">The sequence shown here is derived from an EMBL/GenBank/DDBJ whole genome shotgun (WGS) entry which is preliminary data.</text>
</comment>
<dbReference type="InterPro" id="IPR050358">
    <property type="entry name" value="RSE1/DDB1/CFT1"/>
</dbReference>
<evidence type="ECO:0000256" key="2">
    <source>
        <dbReference type="ARBA" id="ARBA00023242"/>
    </source>
</evidence>
<sequence length="162" mass="17914">MSYNYVVTAQKPTAVNGCVTGHFTSAEDLNLLIAKNTRLEIYVVTAEGLRPVKEVGMYGKIAVMELFRPKALSSSVSSSKLFSSSTAPHETSFGEEVEVHNLLIIDQHTFEVLHAHQFLQNEYALSLVSCKLGKDPNTYFIVGTAMVYPEEAEPKQGRIVVF</sequence>
<dbReference type="InterPro" id="IPR015943">
    <property type="entry name" value="WD40/YVTN_repeat-like_dom_sf"/>
</dbReference>
<dbReference type="GO" id="GO:0003676">
    <property type="term" value="F:nucleic acid binding"/>
    <property type="evidence" value="ECO:0007669"/>
    <property type="project" value="InterPro"/>
</dbReference>
<protein>
    <submittedName>
        <fullName evidence="5">DDB1 isoform 7</fullName>
    </submittedName>
</protein>
<dbReference type="GO" id="GO:0016567">
    <property type="term" value="P:protein ubiquitination"/>
    <property type="evidence" value="ECO:0007669"/>
    <property type="project" value="UniProtKB-UniPathway"/>
</dbReference>
<dbReference type="EMBL" id="NBAG03000297">
    <property type="protein sequence ID" value="PNI45174.1"/>
    <property type="molecule type" value="Genomic_DNA"/>
</dbReference>
<dbReference type="GO" id="GO:0005634">
    <property type="term" value="C:nucleus"/>
    <property type="evidence" value="ECO:0007669"/>
    <property type="project" value="UniProtKB-SubCell"/>
</dbReference>
<feature type="non-terminal residue" evidence="5">
    <location>
        <position position="162"/>
    </location>
</feature>
<comment type="subcellular location">
    <subcellularLocation>
        <location evidence="1">Nucleus</location>
    </subcellularLocation>
</comment>
<reference evidence="5 6" key="1">
    <citation type="submission" date="2017-12" db="EMBL/GenBank/DDBJ databases">
        <title>High-resolution comparative analysis of great ape genomes.</title>
        <authorList>
            <person name="Pollen A."/>
            <person name="Hastie A."/>
            <person name="Hormozdiari F."/>
            <person name="Dougherty M."/>
            <person name="Liu R."/>
            <person name="Chaisson M."/>
            <person name="Hoppe E."/>
            <person name="Hill C."/>
            <person name="Pang A."/>
            <person name="Hillier L."/>
            <person name="Baker C."/>
            <person name="Armstrong J."/>
            <person name="Shendure J."/>
            <person name="Paten B."/>
            <person name="Wilson R."/>
            <person name="Chao H."/>
            <person name="Schneider V."/>
            <person name="Ventura M."/>
            <person name="Kronenberg Z."/>
            <person name="Murali S."/>
            <person name="Gordon D."/>
            <person name="Cantsilieris S."/>
            <person name="Munson K."/>
            <person name="Nelson B."/>
            <person name="Raja A."/>
            <person name="Underwood J."/>
            <person name="Diekhans M."/>
            <person name="Fiddes I."/>
            <person name="Haussler D."/>
            <person name="Eichler E."/>
        </authorList>
    </citation>
    <scope>NUCLEOTIDE SEQUENCE [LARGE SCALE GENOMIC DNA]</scope>
    <source>
        <strain evidence="5">Yerkes chimp pedigree #C0471</strain>
    </source>
</reference>
<evidence type="ECO:0000313" key="6">
    <source>
        <dbReference type="Proteomes" id="UP000236370"/>
    </source>
</evidence>
<organism evidence="5 6">
    <name type="scientific">Pan troglodytes</name>
    <name type="common">Chimpanzee</name>
    <dbReference type="NCBI Taxonomy" id="9598"/>
    <lineage>
        <taxon>Eukaryota</taxon>
        <taxon>Metazoa</taxon>
        <taxon>Chordata</taxon>
        <taxon>Craniata</taxon>
        <taxon>Vertebrata</taxon>
        <taxon>Euteleostomi</taxon>
        <taxon>Mammalia</taxon>
        <taxon>Eutheria</taxon>
        <taxon>Euarchontoglires</taxon>
        <taxon>Primates</taxon>
        <taxon>Haplorrhini</taxon>
        <taxon>Catarrhini</taxon>
        <taxon>Hominidae</taxon>
        <taxon>Pan</taxon>
    </lineage>
</organism>
<keyword evidence="2" id="KW-0539">Nucleus</keyword>
<dbReference type="Pfam" id="PF10433">
    <property type="entry name" value="Beta-prop_RSE1_1st"/>
    <property type="match status" value="1"/>
</dbReference>
<dbReference type="AlphaFoldDB" id="A0A2J8LD36"/>
<dbReference type="InterPro" id="IPR004871">
    <property type="entry name" value="RSE1/DDB1/CPSF1_C"/>
</dbReference>
<dbReference type="Proteomes" id="UP000236370">
    <property type="component" value="Unassembled WGS sequence"/>
</dbReference>
<dbReference type="PANTHER" id="PTHR10644">
    <property type="entry name" value="DNA REPAIR/RNA PROCESSING CPSF FAMILY"/>
    <property type="match status" value="1"/>
</dbReference>
<dbReference type="InterPro" id="IPR018846">
    <property type="entry name" value="Beta-prop_RSE1/DDB1/CPSF1_1st"/>
</dbReference>